<gene>
    <name evidence="1" type="ORF">A3F95_02480</name>
</gene>
<dbReference type="Pfam" id="PF11104">
    <property type="entry name" value="PilM_2"/>
    <property type="match status" value="1"/>
</dbReference>
<reference evidence="1 2" key="1">
    <citation type="journal article" date="2016" name="Nat. Commun.">
        <title>Thousands of microbial genomes shed light on interconnected biogeochemical processes in an aquifer system.</title>
        <authorList>
            <person name="Anantharaman K."/>
            <person name="Brown C.T."/>
            <person name="Hug L.A."/>
            <person name="Sharon I."/>
            <person name="Castelle C.J."/>
            <person name="Probst A.J."/>
            <person name="Thomas B.C."/>
            <person name="Singh A."/>
            <person name="Wilkins M.J."/>
            <person name="Karaoz U."/>
            <person name="Brodie E.L."/>
            <person name="Williams K.H."/>
            <person name="Hubbard S.S."/>
            <person name="Banfield J.F."/>
        </authorList>
    </citation>
    <scope>NUCLEOTIDE SEQUENCE [LARGE SCALE GENOMIC DNA]</scope>
</reference>
<protein>
    <recommendedName>
        <fullName evidence="3">SHS2 domain-containing protein</fullName>
    </recommendedName>
</protein>
<dbReference type="Gene3D" id="3.30.420.40">
    <property type="match status" value="2"/>
</dbReference>
<organism evidence="1 2">
    <name type="scientific">Candidatus Nealsonbacteria bacterium RIFCSPLOWO2_12_FULL_39_31</name>
    <dbReference type="NCBI Taxonomy" id="1801676"/>
    <lineage>
        <taxon>Bacteria</taxon>
        <taxon>Candidatus Nealsoniibacteriota</taxon>
    </lineage>
</organism>
<dbReference type="InterPro" id="IPR005883">
    <property type="entry name" value="PilM"/>
</dbReference>
<dbReference type="Gene3D" id="3.30.1490.300">
    <property type="match status" value="1"/>
</dbReference>
<dbReference type="PANTHER" id="PTHR32432:SF3">
    <property type="entry name" value="ETHANOLAMINE UTILIZATION PROTEIN EUTJ"/>
    <property type="match status" value="1"/>
</dbReference>
<sequence>MFDNFKKLIGIRQKIILGIDVGSASIKAVEISRKNQNFILENYGELDCSLVKKPSIGEADKNIISFTNKQLAEIIKAILRESEMRSKEVVFSIPDFSSFFTTIKLPIMSQEEIPEVIKYEVKPYIPLPVSEITLDWLITEGEISKTSLKILVVAIPNEIIDQYKEIAFLAGLDLKILEPEVFSLSRAVVIGEDRGKTVGLVDIGARSATINVLEKGMLKMSHSFNVAGNEIADAIARSLNIEYNEARGLKEKQGLTIGTGKNAEAEKAMIPLVNFILEEVKNTFRDFYEDEGKKPQKIILAGGTVLMPGLKDYFSSEFEQEIAIANPFLGLSYPTALGSALKQTAPSYGVAIGLAIKGLE</sequence>
<dbReference type="SUPFAM" id="SSF53067">
    <property type="entry name" value="Actin-like ATPase domain"/>
    <property type="match status" value="2"/>
</dbReference>
<dbReference type="Proteomes" id="UP000179122">
    <property type="component" value="Unassembled WGS sequence"/>
</dbReference>
<comment type="caution">
    <text evidence="1">The sequence shown here is derived from an EMBL/GenBank/DDBJ whole genome shotgun (WGS) entry which is preliminary data.</text>
</comment>
<name>A0A1G2EMT1_9BACT</name>
<evidence type="ECO:0000313" key="1">
    <source>
        <dbReference type="EMBL" id="OGZ27093.1"/>
    </source>
</evidence>
<dbReference type="EMBL" id="MHML01000011">
    <property type="protein sequence ID" value="OGZ27093.1"/>
    <property type="molecule type" value="Genomic_DNA"/>
</dbReference>
<evidence type="ECO:0008006" key="3">
    <source>
        <dbReference type="Google" id="ProtNLM"/>
    </source>
</evidence>
<evidence type="ECO:0000313" key="2">
    <source>
        <dbReference type="Proteomes" id="UP000179122"/>
    </source>
</evidence>
<dbReference type="PANTHER" id="PTHR32432">
    <property type="entry name" value="CELL DIVISION PROTEIN FTSA-RELATED"/>
    <property type="match status" value="1"/>
</dbReference>
<dbReference type="InterPro" id="IPR050696">
    <property type="entry name" value="FtsA/MreB"/>
</dbReference>
<accession>A0A1G2EMT1</accession>
<proteinExistence type="predicted"/>
<dbReference type="CDD" id="cd24049">
    <property type="entry name" value="ASKHA_NBD_PilM"/>
    <property type="match status" value="1"/>
</dbReference>
<dbReference type="NCBIfam" id="TIGR01175">
    <property type="entry name" value="pilM"/>
    <property type="match status" value="1"/>
</dbReference>
<dbReference type="PIRSF" id="PIRSF019169">
    <property type="entry name" value="PilM"/>
    <property type="match status" value="1"/>
</dbReference>
<dbReference type="InterPro" id="IPR043129">
    <property type="entry name" value="ATPase_NBD"/>
</dbReference>
<dbReference type="AlphaFoldDB" id="A0A1G2EMT1"/>